<name>A0A837HSB1_9BACT</name>
<dbReference type="Proteomes" id="UP000033998">
    <property type="component" value="Unassembled WGS sequence"/>
</dbReference>
<organism evidence="1 2">
    <name type="scientific">Candidatus Nomurabacteria bacterium GW2011_GWD2_39_12</name>
    <dbReference type="NCBI Taxonomy" id="1618759"/>
    <lineage>
        <taxon>Bacteria</taxon>
        <taxon>Candidatus Nomuraibacteriota</taxon>
    </lineage>
</organism>
<evidence type="ECO:0000313" key="2">
    <source>
        <dbReference type="Proteomes" id="UP000033998"/>
    </source>
</evidence>
<accession>A0A837HSB1</accession>
<reference evidence="1 2" key="1">
    <citation type="journal article" date="2015" name="Nature">
        <title>rRNA introns, odd ribosomes, and small enigmatic genomes across a large radiation of phyla.</title>
        <authorList>
            <person name="Brown C.T."/>
            <person name="Hug L.A."/>
            <person name="Thomas B.C."/>
            <person name="Sharon I."/>
            <person name="Castelle C.J."/>
            <person name="Singh A."/>
            <person name="Wilkins M.J."/>
            <person name="Williams K.H."/>
            <person name="Banfield J.F."/>
        </authorList>
    </citation>
    <scope>NUCLEOTIDE SEQUENCE [LARGE SCALE GENOMIC DNA]</scope>
</reference>
<gene>
    <name evidence="1" type="ORF">UT27_C0007G0031</name>
</gene>
<protein>
    <submittedName>
        <fullName evidence="1">Uncharacterized protein</fullName>
    </submittedName>
</protein>
<evidence type="ECO:0000313" key="1">
    <source>
        <dbReference type="EMBL" id="KKR01551.1"/>
    </source>
</evidence>
<comment type="caution">
    <text evidence="1">The sequence shown here is derived from an EMBL/GenBank/DDBJ whole genome shotgun (WGS) entry which is preliminary data.</text>
</comment>
<dbReference type="AlphaFoldDB" id="A0A837HSB1"/>
<sequence>MTTKTAIASFEGPRRGYIFPLEYVGEEKISEGQRRVLTELIYTYIQGESEQESRISELESLTYSEAENCILDFSFARWK</sequence>
<proteinExistence type="predicted"/>
<dbReference type="EMBL" id="LBWE01000007">
    <property type="protein sequence ID" value="KKR01551.1"/>
    <property type="molecule type" value="Genomic_DNA"/>
</dbReference>